<dbReference type="CDD" id="cd00063">
    <property type="entry name" value="FN3"/>
    <property type="match status" value="1"/>
</dbReference>
<dbReference type="PANTHER" id="PTHR43806">
    <property type="entry name" value="PEPTIDASE S8"/>
    <property type="match status" value="1"/>
</dbReference>
<dbReference type="SMART" id="SM00060">
    <property type="entry name" value="FN3"/>
    <property type="match status" value="2"/>
</dbReference>
<dbReference type="GO" id="GO:0004252">
    <property type="term" value="F:serine-type endopeptidase activity"/>
    <property type="evidence" value="ECO:0007669"/>
    <property type="project" value="InterPro"/>
</dbReference>
<comment type="similarity">
    <text evidence="1">Belongs to the peptidase S8 family.</text>
</comment>
<feature type="region of interest" description="Disordered" evidence="5">
    <location>
        <begin position="300"/>
        <end position="326"/>
    </location>
</feature>
<evidence type="ECO:0000256" key="3">
    <source>
        <dbReference type="ARBA" id="ARBA00022801"/>
    </source>
</evidence>
<dbReference type="Gene3D" id="3.40.50.200">
    <property type="entry name" value="Peptidase S8/S53 domain"/>
    <property type="match status" value="1"/>
</dbReference>
<dbReference type="Gene3D" id="2.60.40.10">
    <property type="entry name" value="Immunoglobulins"/>
    <property type="match status" value="2"/>
</dbReference>
<dbReference type="InterPro" id="IPR000209">
    <property type="entry name" value="Peptidase_S8/S53_dom"/>
</dbReference>
<keyword evidence="4" id="KW-0720">Serine protease</keyword>
<evidence type="ECO:0000256" key="1">
    <source>
        <dbReference type="ARBA" id="ARBA00011073"/>
    </source>
</evidence>
<feature type="domain" description="Fibronectin type-III" evidence="6">
    <location>
        <begin position="37"/>
        <end position="144"/>
    </location>
</feature>
<gene>
    <name evidence="7" type="ORF">UFOPK2044_00378</name>
</gene>
<dbReference type="InterPro" id="IPR015500">
    <property type="entry name" value="Peptidase_S8_subtilisin-rel"/>
</dbReference>
<sequence>MERFTKLFASVLAAAVLVTITLPAQSASAVTAKAASAVRSVVVSDGWNAGEPRLARASIRWTRPAATYGATLVGYRIEKSTNKTSWKVAVSNTGSTSTRATIDTGLSVGVQNFFRVRAITKRGNTTKIGLASAISGRILTAKPSAPALLGLETISSPLSSTKIVRWLPQTSAERGGLAVTYSVSAQLVAGPANTANATNLSCKVVSKNSCSITGLAADAVYRLSLTAKNMRGSESHLSEFAVSDAEYAKQWYLSLDRGIAAARAWTATRGTSSVVVAVLDSGITPHPEFEGQLVDGYDFVSETSKSGDGDGRDADPTDPGDAFDSELSSWHGTHVAGIIGARSNEVGITGIAPGAKIQPIRVLGTGGQGASIDLALGIRWAAGQDLNGLVASGETLSGIPVNKTPAKVINLSMAGIGACPASVQLAVEYAISKGVTLVSAAGNGDDNFNPVENFRVYPTNCLGTISVGATGINGDAAFYSNFGVDISAPGGDQKLAGSDPAGTQGLIYSTSNTGVSTIGQPFFRGEQGTSMAAPVVSGIVALMYSLRPNINTDQVWAALKASVMPFPAGSSCAMIPNRCGLGQINAATALDALIGITG</sequence>
<feature type="domain" description="Fibronectin type-III" evidence="6">
    <location>
        <begin position="145"/>
        <end position="248"/>
    </location>
</feature>
<proteinExistence type="inferred from homology"/>
<dbReference type="PANTHER" id="PTHR43806:SF11">
    <property type="entry name" value="CEREVISIN-RELATED"/>
    <property type="match status" value="1"/>
</dbReference>
<name>A0A6J6J1Y4_9ZZZZ</name>
<dbReference type="PROSITE" id="PS00138">
    <property type="entry name" value="SUBTILASE_SER"/>
    <property type="match status" value="1"/>
</dbReference>
<dbReference type="InterPro" id="IPR036852">
    <property type="entry name" value="Peptidase_S8/S53_dom_sf"/>
</dbReference>
<dbReference type="SUPFAM" id="SSF49265">
    <property type="entry name" value="Fibronectin type III"/>
    <property type="match status" value="1"/>
</dbReference>
<dbReference type="PROSITE" id="PS00136">
    <property type="entry name" value="SUBTILASE_ASP"/>
    <property type="match status" value="1"/>
</dbReference>
<organism evidence="7">
    <name type="scientific">freshwater metagenome</name>
    <dbReference type="NCBI Taxonomy" id="449393"/>
    <lineage>
        <taxon>unclassified sequences</taxon>
        <taxon>metagenomes</taxon>
        <taxon>ecological metagenomes</taxon>
    </lineage>
</organism>
<dbReference type="InterPro" id="IPR023827">
    <property type="entry name" value="Peptidase_S8_Asp-AS"/>
</dbReference>
<dbReference type="InterPro" id="IPR050131">
    <property type="entry name" value="Peptidase_S8_subtilisin-like"/>
</dbReference>
<keyword evidence="2" id="KW-0645">Protease</keyword>
<evidence type="ECO:0000256" key="4">
    <source>
        <dbReference type="ARBA" id="ARBA00022825"/>
    </source>
</evidence>
<dbReference type="PRINTS" id="PR00723">
    <property type="entry name" value="SUBTILISIN"/>
</dbReference>
<dbReference type="PROSITE" id="PS51892">
    <property type="entry name" value="SUBTILASE"/>
    <property type="match status" value="1"/>
</dbReference>
<evidence type="ECO:0000256" key="2">
    <source>
        <dbReference type="ARBA" id="ARBA00022670"/>
    </source>
</evidence>
<reference evidence="7" key="1">
    <citation type="submission" date="2020-05" db="EMBL/GenBank/DDBJ databases">
        <authorList>
            <person name="Chiriac C."/>
            <person name="Salcher M."/>
            <person name="Ghai R."/>
            <person name="Kavagutti S V."/>
        </authorList>
    </citation>
    <scope>NUCLEOTIDE SEQUENCE</scope>
</reference>
<dbReference type="InterPro" id="IPR036116">
    <property type="entry name" value="FN3_sf"/>
</dbReference>
<dbReference type="InterPro" id="IPR023828">
    <property type="entry name" value="Peptidase_S8_Ser-AS"/>
</dbReference>
<dbReference type="SUPFAM" id="SSF52743">
    <property type="entry name" value="Subtilisin-like"/>
    <property type="match status" value="1"/>
</dbReference>
<protein>
    <submittedName>
        <fullName evidence="7">Unannotated protein</fullName>
    </submittedName>
</protein>
<dbReference type="Pfam" id="PF00082">
    <property type="entry name" value="Peptidase_S8"/>
    <property type="match status" value="1"/>
</dbReference>
<feature type="compositionally biased region" description="Basic and acidic residues" evidence="5">
    <location>
        <begin position="305"/>
        <end position="315"/>
    </location>
</feature>
<evidence type="ECO:0000259" key="6">
    <source>
        <dbReference type="PROSITE" id="PS50853"/>
    </source>
</evidence>
<keyword evidence="3" id="KW-0378">Hydrolase</keyword>
<evidence type="ECO:0000256" key="5">
    <source>
        <dbReference type="SAM" id="MobiDB-lite"/>
    </source>
</evidence>
<dbReference type="PROSITE" id="PS00137">
    <property type="entry name" value="SUBTILASE_HIS"/>
    <property type="match status" value="1"/>
</dbReference>
<dbReference type="PROSITE" id="PS50853">
    <property type="entry name" value="FN3"/>
    <property type="match status" value="2"/>
</dbReference>
<accession>A0A6J6J1Y4</accession>
<dbReference type="EMBL" id="CAEZVO010000036">
    <property type="protein sequence ID" value="CAB4631052.1"/>
    <property type="molecule type" value="Genomic_DNA"/>
</dbReference>
<dbReference type="InterPro" id="IPR003961">
    <property type="entry name" value="FN3_dom"/>
</dbReference>
<dbReference type="InterPro" id="IPR013783">
    <property type="entry name" value="Ig-like_fold"/>
</dbReference>
<evidence type="ECO:0000313" key="7">
    <source>
        <dbReference type="EMBL" id="CAB4631052.1"/>
    </source>
</evidence>
<dbReference type="GO" id="GO:0006508">
    <property type="term" value="P:proteolysis"/>
    <property type="evidence" value="ECO:0007669"/>
    <property type="project" value="UniProtKB-KW"/>
</dbReference>
<dbReference type="AlphaFoldDB" id="A0A6J6J1Y4"/>
<dbReference type="InterPro" id="IPR022398">
    <property type="entry name" value="Peptidase_S8_His-AS"/>
</dbReference>